<reference evidence="6 7" key="2">
    <citation type="submission" date="2018-08" db="EMBL/GenBank/DDBJ databases">
        <title>A genome reference for cultivated species of the human gut microbiota.</title>
        <authorList>
            <person name="Zou Y."/>
            <person name="Xue W."/>
            <person name="Luo G."/>
        </authorList>
    </citation>
    <scope>NUCLEOTIDE SEQUENCE [LARGE SCALE GENOMIC DNA]</scope>
    <source>
        <strain evidence="4 6">AM37-1AC</strain>
        <strain evidence="3 7">AM43-11</strain>
    </source>
</reference>
<sequence>MNKKWTKSLLMILLCVCCMFMFKSIKVNAAMTDEAEDYELEEVYNGTITSPSPWYTTHRYYKFSISKKSHVTLSATVDSTTNYGMCIYNSDGKIVLNGNDLQYESNVATGKFKTSQSRTLPKGIYYLDITKGGTEISTVYSFKIQAEKQIKLSKGTISSLKNNKKGQMTVKCKSAVNAIGYRIQYSTNYKFKKGVKTVYSPTTTYTIKKLAKGKRYYVKVCPYTVYNDGTYVFGQNSYVKQVFIKK</sequence>
<dbReference type="Gene3D" id="2.60.120.380">
    <property type="match status" value="1"/>
</dbReference>
<dbReference type="SUPFAM" id="SSF49265">
    <property type="entry name" value="Fibronectin type III"/>
    <property type="match status" value="1"/>
</dbReference>
<evidence type="ECO:0000313" key="7">
    <source>
        <dbReference type="Proteomes" id="UP000284465"/>
    </source>
</evidence>
<dbReference type="EMBL" id="CYXZ01000016">
    <property type="protein sequence ID" value="CUN16462.1"/>
    <property type="molecule type" value="Genomic_DNA"/>
</dbReference>
<dbReference type="CDD" id="cd00063">
    <property type="entry name" value="FN3"/>
    <property type="match status" value="1"/>
</dbReference>
<dbReference type="InterPro" id="IPR036116">
    <property type="entry name" value="FN3_sf"/>
</dbReference>
<protein>
    <submittedName>
        <fullName evidence="3">Fibronectin type III domain-containing protein</fullName>
    </submittedName>
</protein>
<feature type="signal peptide" evidence="1">
    <location>
        <begin position="1"/>
        <end position="29"/>
    </location>
</feature>
<accession>A0A173UN63</accession>
<dbReference type="OrthoDB" id="2057949at2"/>
<gene>
    <name evidence="4" type="ORF">DW856_16380</name>
    <name evidence="3" type="ORF">DW927_04715</name>
    <name evidence="2" type="ORF">ERS852572_02217</name>
</gene>
<evidence type="ECO:0000313" key="2">
    <source>
        <dbReference type="EMBL" id="CUN16462.1"/>
    </source>
</evidence>
<dbReference type="GeneID" id="61431497"/>
<reference evidence="2 5" key="1">
    <citation type="submission" date="2015-09" db="EMBL/GenBank/DDBJ databases">
        <authorList>
            <consortium name="Pathogen Informatics"/>
        </authorList>
    </citation>
    <scope>NUCLEOTIDE SEQUENCE [LARGE SCALE GENOMIC DNA]</scope>
    <source>
        <strain evidence="2 5">2789STDY5834960</strain>
    </source>
</reference>
<dbReference type="Proteomes" id="UP000283513">
    <property type="component" value="Unassembled WGS sequence"/>
</dbReference>
<dbReference type="Proteomes" id="UP000284465">
    <property type="component" value="Unassembled WGS sequence"/>
</dbReference>
<dbReference type="PaxDb" id="166486-ERS852572_02217"/>
<feature type="chain" id="PRO_5044057102" evidence="1">
    <location>
        <begin position="30"/>
        <end position="246"/>
    </location>
</feature>
<proteinExistence type="predicted"/>
<dbReference type="AlphaFoldDB" id="A0A173UN63"/>
<dbReference type="InterPro" id="IPR013783">
    <property type="entry name" value="Ig-like_fold"/>
</dbReference>
<organism evidence="2 5">
    <name type="scientific">Roseburia intestinalis</name>
    <dbReference type="NCBI Taxonomy" id="166486"/>
    <lineage>
        <taxon>Bacteria</taxon>
        <taxon>Bacillati</taxon>
        <taxon>Bacillota</taxon>
        <taxon>Clostridia</taxon>
        <taxon>Lachnospirales</taxon>
        <taxon>Lachnospiraceae</taxon>
        <taxon>Roseburia</taxon>
    </lineage>
</organism>
<keyword evidence="1" id="KW-0732">Signal</keyword>
<dbReference type="RefSeq" id="WP_006857779.1">
    <property type="nucleotide sequence ID" value="NZ_CABIYH010000016.1"/>
</dbReference>
<evidence type="ECO:0000313" key="4">
    <source>
        <dbReference type="EMBL" id="RHC13978.1"/>
    </source>
</evidence>
<evidence type="ECO:0000313" key="5">
    <source>
        <dbReference type="Proteomes" id="UP000095350"/>
    </source>
</evidence>
<evidence type="ECO:0000313" key="3">
    <source>
        <dbReference type="EMBL" id="RHA68591.1"/>
    </source>
</evidence>
<dbReference type="EMBL" id="QSFP01000004">
    <property type="protein sequence ID" value="RHA68591.1"/>
    <property type="molecule type" value="Genomic_DNA"/>
</dbReference>
<evidence type="ECO:0000313" key="6">
    <source>
        <dbReference type="Proteomes" id="UP000283513"/>
    </source>
</evidence>
<evidence type="ECO:0000256" key="1">
    <source>
        <dbReference type="SAM" id="SignalP"/>
    </source>
</evidence>
<dbReference type="EMBL" id="QSHO01000018">
    <property type="protein sequence ID" value="RHC13978.1"/>
    <property type="molecule type" value="Genomic_DNA"/>
</dbReference>
<dbReference type="InterPro" id="IPR003961">
    <property type="entry name" value="FN3_dom"/>
</dbReference>
<dbReference type="Gene3D" id="2.60.40.10">
    <property type="entry name" value="Immunoglobulins"/>
    <property type="match status" value="1"/>
</dbReference>
<dbReference type="Proteomes" id="UP000095350">
    <property type="component" value="Unassembled WGS sequence"/>
</dbReference>
<name>A0A173UN63_9FIRM</name>